<dbReference type="AlphaFoldDB" id="A0A7J0H500"/>
<accession>A0A7J0H500</accession>
<keyword evidence="1" id="KW-0238">DNA-binding</keyword>
<dbReference type="EMBL" id="BJWL01000026">
    <property type="protein sequence ID" value="GFZ18035.1"/>
    <property type="molecule type" value="Genomic_DNA"/>
</dbReference>
<name>A0A7J0H500_9ERIC</name>
<feature type="domain" description="Telomere repeat-binding protein 1-6-like ubiquitin-like" evidence="2">
    <location>
        <begin position="150"/>
        <end position="211"/>
    </location>
</feature>
<reference evidence="3 4" key="1">
    <citation type="submission" date="2019-07" db="EMBL/GenBank/DDBJ databases">
        <title>De Novo Assembly of kiwifruit Actinidia rufa.</title>
        <authorList>
            <person name="Sugita-Konishi S."/>
            <person name="Sato K."/>
            <person name="Mori E."/>
            <person name="Abe Y."/>
            <person name="Kisaki G."/>
            <person name="Hamano K."/>
            <person name="Suezawa K."/>
            <person name="Otani M."/>
            <person name="Fukuda T."/>
            <person name="Manabe T."/>
            <person name="Gomi K."/>
            <person name="Tabuchi M."/>
            <person name="Akimitsu K."/>
            <person name="Kataoka I."/>
        </authorList>
    </citation>
    <scope>NUCLEOTIDE SEQUENCE [LARGE SCALE GENOMIC DNA]</scope>
    <source>
        <strain evidence="4">cv. Fuchu</strain>
    </source>
</reference>
<evidence type="ECO:0000313" key="4">
    <source>
        <dbReference type="Proteomes" id="UP000585474"/>
    </source>
</evidence>
<dbReference type="PANTHER" id="PTHR21717">
    <property type="entry name" value="TELOMERIC REPEAT BINDING PROTEIN"/>
    <property type="match status" value="1"/>
</dbReference>
<gene>
    <name evidence="3" type="ORF">Acr_26g0013040</name>
</gene>
<sequence>MTVSDAELDFVRHHLLGDFESPLASSSGDNRQSDCFLPDLLTGSWDDLNHKRSQAPNGPRWVAPDLIRPRMGELAPNSPIRILPERELPVTGVAGFGRHHFNPQVGSYHYGGKKEFAAMVSSLCRMASGQSTFRFPGVIEKDVPLGLGPWAHGVLEFFVEIPETATVSFLKKTIMEKATAVVGGGEYVDLLVQGKKIIDEKKIPSETGISHASRLDVILEPKLSQDLGHSCPPSCPLQLPCNIPPLTRGGLTSREVILCPAMDVEALDIGPVHQTTNLSKNAQRRKSEFFSVSEVETPVQEVEKLGTL</sequence>
<evidence type="ECO:0000256" key="1">
    <source>
        <dbReference type="ARBA" id="ARBA00023125"/>
    </source>
</evidence>
<dbReference type="GO" id="GO:0043565">
    <property type="term" value="F:sequence-specific DNA binding"/>
    <property type="evidence" value="ECO:0007669"/>
    <property type="project" value="UniProtKB-ARBA"/>
</dbReference>
<evidence type="ECO:0000313" key="3">
    <source>
        <dbReference type="EMBL" id="GFZ18035.1"/>
    </source>
</evidence>
<dbReference type="Pfam" id="PF23603">
    <property type="entry name" value="Ubiquitin_TPR1"/>
    <property type="match status" value="1"/>
</dbReference>
<dbReference type="PANTHER" id="PTHR21717:SF70">
    <property type="entry name" value="TELOMERE REPEAT-BINDING PROTEIN 2-RELATED"/>
    <property type="match status" value="1"/>
</dbReference>
<organism evidence="3 4">
    <name type="scientific">Actinidia rufa</name>
    <dbReference type="NCBI Taxonomy" id="165716"/>
    <lineage>
        <taxon>Eukaryota</taxon>
        <taxon>Viridiplantae</taxon>
        <taxon>Streptophyta</taxon>
        <taxon>Embryophyta</taxon>
        <taxon>Tracheophyta</taxon>
        <taxon>Spermatophyta</taxon>
        <taxon>Magnoliopsida</taxon>
        <taxon>eudicotyledons</taxon>
        <taxon>Gunneridae</taxon>
        <taxon>Pentapetalae</taxon>
        <taxon>asterids</taxon>
        <taxon>Ericales</taxon>
        <taxon>Actinidiaceae</taxon>
        <taxon>Actinidia</taxon>
    </lineage>
</organism>
<proteinExistence type="predicted"/>
<keyword evidence="4" id="KW-1185">Reference proteome</keyword>
<evidence type="ECO:0000259" key="2">
    <source>
        <dbReference type="Pfam" id="PF23603"/>
    </source>
</evidence>
<dbReference type="InterPro" id="IPR031105">
    <property type="entry name" value="TRP_plant"/>
</dbReference>
<dbReference type="Proteomes" id="UP000585474">
    <property type="component" value="Unassembled WGS sequence"/>
</dbReference>
<comment type="caution">
    <text evidence="3">The sequence shown here is derived from an EMBL/GenBank/DDBJ whole genome shotgun (WGS) entry which is preliminary data.</text>
</comment>
<protein>
    <recommendedName>
        <fullName evidence="2">Telomere repeat-binding protein 1-6-like ubiquitin-like domain-containing protein</fullName>
    </recommendedName>
</protein>
<dbReference type="InterPro" id="IPR057625">
    <property type="entry name" value="TPR1-6-like_ubiquitin"/>
</dbReference>